<evidence type="ECO:0000256" key="1">
    <source>
        <dbReference type="SAM" id="Phobius"/>
    </source>
</evidence>
<name>A0A0G4GBZ0_9ALVE</name>
<evidence type="ECO:0000313" key="2">
    <source>
        <dbReference type="EMBL" id="CEM26620.1"/>
    </source>
</evidence>
<sequence length="87" mass="9306">MGRPGALPGVGGVVFLTCLAFSPGILGQGMEMGAVDVIAAFLTSKDHNAERVGMTLPSVLPRVPDKNPFKDIPDDKYEELKRMAAEY</sequence>
<reference evidence="2" key="1">
    <citation type="submission" date="2014-11" db="EMBL/GenBank/DDBJ databases">
        <authorList>
            <person name="Otto D Thomas"/>
            <person name="Naeem Raeece"/>
        </authorList>
    </citation>
    <scope>NUCLEOTIDE SEQUENCE</scope>
</reference>
<dbReference type="VEuPathDB" id="CryptoDB:Cvel_21206"/>
<feature type="transmembrane region" description="Helical" evidence="1">
    <location>
        <begin position="6"/>
        <end position="26"/>
    </location>
</feature>
<dbReference type="EMBL" id="CDMZ01001069">
    <property type="protein sequence ID" value="CEM26620.1"/>
    <property type="molecule type" value="Genomic_DNA"/>
</dbReference>
<dbReference type="AlphaFoldDB" id="A0A0G4GBZ0"/>
<keyword evidence="1" id="KW-1133">Transmembrane helix</keyword>
<protein>
    <submittedName>
        <fullName evidence="2">Uncharacterized protein</fullName>
    </submittedName>
</protein>
<keyword evidence="1" id="KW-0472">Membrane</keyword>
<organism evidence="2">
    <name type="scientific">Chromera velia CCMP2878</name>
    <dbReference type="NCBI Taxonomy" id="1169474"/>
    <lineage>
        <taxon>Eukaryota</taxon>
        <taxon>Sar</taxon>
        <taxon>Alveolata</taxon>
        <taxon>Colpodellida</taxon>
        <taxon>Chromeraceae</taxon>
        <taxon>Chromera</taxon>
    </lineage>
</organism>
<gene>
    <name evidence="2" type="ORF">Cvel_21206</name>
</gene>
<keyword evidence="1" id="KW-0812">Transmembrane</keyword>
<accession>A0A0G4GBZ0</accession>
<proteinExistence type="predicted"/>